<accession>A0A6J7DQW6</accession>
<keyword evidence="1" id="KW-0472">Membrane</keyword>
<dbReference type="EMBL" id="CAFBLQ010000055">
    <property type="protein sequence ID" value="CAB4869693.1"/>
    <property type="molecule type" value="Genomic_DNA"/>
</dbReference>
<sequence length="35" mass="4037">MTIPFAHAGHWYQALLYIAPVVLIALGLWWSGRKR</sequence>
<dbReference type="AlphaFoldDB" id="A0A6J7DQW6"/>
<name>A0A6J7DQW6_9ZZZZ</name>
<protein>
    <submittedName>
        <fullName evidence="2">Unannotated protein</fullName>
    </submittedName>
</protein>
<feature type="transmembrane region" description="Helical" evidence="1">
    <location>
        <begin position="12"/>
        <end position="30"/>
    </location>
</feature>
<gene>
    <name evidence="2" type="ORF">UFOPK3423_00671</name>
</gene>
<reference evidence="2" key="1">
    <citation type="submission" date="2020-05" db="EMBL/GenBank/DDBJ databases">
        <authorList>
            <person name="Chiriac C."/>
            <person name="Salcher M."/>
            <person name="Ghai R."/>
            <person name="Kavagutti S V."/>
        </authorList>
    </citation>
    <scope>NUCLEOTIDE SEQUENCE</scope>
</reference>
<evidence type="ECO:0000313" key="2">
    <source>
        <dbReference type="EMBL" id="CAB4869693.1"/>
    </source>
</evidence>
<keyword evidence="1" id="KW-1133">Transmembrane helix</keyword>
<proteinExistence type="predicted"/>
<evidence type="ECO:0000256" key="1">
    <source>
        <dbReference type="SAM" id="Phobius"/>
    </source>
</evidence>
<organism evidence="2">
    <name type="scientific">freshwater metagenome</name>
    <dbReference type="NCBI Taxonomy" id="449393"/>
    <lineage>
        <taxon>unclassified sequences</taxon>
        <taxon>metagenomes</taxon>
        <taxon>ecological metagenomes</taxon>
    </lineage>
</organism>
<keyword evidence="1" id="KW-0812">Transmembrane</keyword>